<gene>
    <name evidence="3" type="ORF">ACFPIJ_10845</name>
</gene>
<dbReference type="InterPro" id="IPR000551">
    <property type="entry name" value="MerR-type_HTH_dom"/>
</dbReference>
<protein>
    <submittedName>
        <fullName evidence="3">MerR family transcriptional regulator</fullName>
    </submittedName>
</protein>
<dbReference type="InterPro" id="IPR047057">
    <property type="entry name" value="MerR_fam"/>
</dbReference>
<keyword evidence="4" id="KW-1185">Reference proteome</keyword>
<evidence type="ECO:0000313" key="4">
    <source>
        <dbReference type="Proteomes" id="UP001595912"/>
    </source>
</evidence>
<dbReference type="SUPFAM" id="SSF46955">
    <property type="entry name" value="Putative DNA-binding domain"/>
    <property type="match status" value="1"/>
</dbReference>
<organism evidence="3 4">
    <name type="scientific">Dactylosporangium cerinum</name>
    <dbReference type="NCBI Taxonomy" id="1434730"/>
    <lineage>
        <taxon>Bacteria</taxon>
        <taxon>Bacillati</taxon>
        <taxon>Actinomycetota</taxon>
        <taxon>Actinomycetes</taxon>
        <taxon>Micromonosporales</taxon>
        <taxon>Micromonosporaceae</taxon>
        <taxon>Dactylosporangium</taxon>
    </lineage>
</organism>
<dbReference type="Proteomes" id="UP001595912">
    <property type="component" value="Unassembled WGS sequence"/>
</dbReference>
<dbReference type="PANTHER" id="PTHR30204">
    <property type="entry name" value="REDOX-CYCLING DRUG-SENSING TRANSCRIPTIONAL ACTIVATOR SOXR"/>
    <property type="match status" value="1"/>
</dbReference>
<dbReference type="PRINTS" id="PR00040">
    <property type="entry name" value="HTHMERR"/>
</dbReference>
<evidence type="ECO:0000256" key="1">
    <source>
        <dbReference type="ARBA" id="ARBA00023125"/>
    </source>
</evidence>
<dbReference type="Pfam" id="PF13411">
    <property type="entry name" value="MerR_1"/>
    <property type="match status" value="1"/>
</dbReference>
<keyword evidence="1" id="KW-0238">DNA-binding</keyword>
<comment type="caution">
    <text evidence="3">The sequence shown here is derived from an EMBL/GenBank/DDBJ whole genome shotgun (WGS) entry which is preliminary data.</text>
</comment>
<dbReference type="PROSITE" id="PS50937">
    <property type="entry name" value="HTH_MERR_2"/>
    <property type="match status" value="1"/>
</dbReference>
<dbReference type="Gene3D" id="1.10.1660.10">
    <property type="match status" value="1"/>
</dbReference>
<reference evidence="4" key="1">
    <citation type="journal article" date="2019" name="Int. J. Syst. Evol. Microbiol.">
        <title>The Global Catalogue of Microorganisms (GCM) 10K type strain sequencing project: providing services to taxonomists for standard genome sequencing and annotation.</title>
        <authorList>
            <consortium name="The Broad Institute Genomics Platform"/>
            <consortium name="The Broad Institute Genome Sequencing Center for Infectious Disease"/>
            <person name="Wu L."/>
            <person name="Ma J."/>
        </authorList>
    </citation>
    <scope>NUCLEOTIDE SEQUENCE [LARGE SCALE GENOMIC DNA]</scope>
    <source>
        <strain evidence="4">CGMCC 4.7152</strain>
    </source>
</reference>
<dbReference type="RefSeq" id="WP_380114584.1">
    <property type="nucleotide sequence ID" value="NZ_JBHSIU010000011.1"/>
</dbReference>
<name>A0ABV9VPM5_9ACTN</name>
<accession>A0ABV9VPM5</accession>
<feature type="domain" description="HTH merR-type" evidence="2">
    <location>
        <begin position="1"/>
        <end position="70"/>
    </location>
</feature>
<dbReference type="InterPro" id="IPR009061">
    <property type="entry name" value="DNA-bd_dom_put_sf"/>
</dbReference>
<evidence type="ECO:0000313" key="3">
    <source>
        <dbReference type="EMBL" id="MFC4998331.1"/>
    </source>
</evidence>
<dbReference type="SMART" id="SM00422">
    <property type="entry name" value="HTH_MERR"/>
    <property type="match status" value="1"/>
</dbReference>
<dbReference type="PANTHER" id="PTHR30204:SF98">
    <property type="entry name" value="HTH-TYPE TRANSCRIPTIONAL REGULATOR ADHR"/>
    <property type="match status" value="1"/>
</dbReference>
<dbReference type="CDD" id="cd04780">
    <property type="entry name" value="HTH_MerR-like_sg5"/>
    <property type="match status" value="1"/>
</dbReference>
<sequence length="226" mass="24578">MRISELSRSSAVPVPTIKFYLREGLLPPGRATGRNQAQYGPAHLRRLRLIKAFTTISRLDLSTVREILGVLEDDTLPVPELYEQVARVLLGREPEPDPAAQPATESTVDEMAAQPATGSTVDDLVGRLGWQVGPDAPSRERLGQALGVLRQLGGACDSDFFLAYAEAADRLAVQDLDLLPHHDAGADAERTDRAAAVVRSVMLGVAFTAMRHLAYTHHAALRYRHG</sequence>
<proteinExistence type="predicted"/>
<evidence type="ECO:0000259" key="2">
    <source>
        <dbReference type="PROSITE" id="PS50937"/>
    </source>
</evidence>
<dbReference type="EMBL" id="JBHSIU010000011">
    <property type="protein sequence ID" value="MFC4998331.1"/>
    <property type="molecule type" value="Genomic_DNA"/>
</dbReference>